<name>A0A7C6A899_UNCW3</name>
<dbReference type="Pfam" id="PF01597">
    <property type="entry name" value="GCV_H"/>
    <property type="match status" value="1"/>
</dbReference>
<dbReference type="AlphaFoldDB" id="A0A7C6A899"/>
<comment type="caution">
    <text evidence="6">The sequence shown here is derived from an EMBL/GenBank/DDBJ whole genome shotgun (WGS) entry which is preliminary data.</text>
</comment>
<evidence type="ECO:0000256" key="4">
    <source>
        <dbReference type="PIRSR" id="PIRSR617453-50"/>
    </source>
</evidence>
<feature type="domain" description="Lipoyl-binding" evidence="5">
    <location>
        <begin position="23"/>
        <end position="105"/>
    </location>
</feature>
<dbReference type="NCBIfam" id="NF002270">
    <property type="entry name" value="PRK01202.1"/>
    <property type="match status" value="1"/>
</dbReference>
<organism evidence="6">
    <name type="scientific">candidate division WOR-3 bacterium</name>
    <dbReference type="NCBI Taxonomy" id="2052148"/>
    <lineage>
        <taxon>Bacteria</taxon>
        <taxon>Bacteria division WOR-3</taxon>
    </lineage>
</organism>
<dbReference type="HAMAP" id="MF_00272">
    <property type="entry name" value="GcvH"/>
    <property type="match status" value="1"/>
</dbReference>
<dbReference type="GO" id="GO:0005829">
    <property type="term" value="C:cytosol"/>
    <property type="evidence" value="ECO:0007669"/>
    <property type="project" value="TreeGrafter"/>
</dbReference>
<dbReference type="PANTHER" id="PTHR11715:SF3">
    <property type="entry name" value="GLYCINE CLEAVAGE SYSTEM H PROTEIN-RELATED"/>
    <property type="match status" value="1"/>
</dbReference>
<reference evidence="6" key="1">
    <citation type="journal article" date="2020" name="mSystems">
        <title>Genome- and Community-Level Interaction Insights into Carbon Utilization and Element Cycling Functions of Hydrothermarchaeota in Hydrothermal Sediment.</title>
        <authorList>
            <person name="Zhou Z."/>
            <person name="Liu Y."/>
            <person name="Xu W."/>
            <person name="Pan J."/>
            <person name="Luo Z.H."/>
            <person name="Li M."/>
        </authorList>
    </citation>
    <scope>NUCLEOTIDE SEQUENCE [LARGE SCALE GENOMIC DNA]</scope>
    <source>
        <strain evidence="6">SpSt-876</strain>
    </source>
</reference>
<dbReference type="SUPFAM" id="SSF51230">
    <property type="entry name" value="Single hybrid motif"/>
    <property type="match status" value="1"/>
</dbReference>
<dbReference type="Gene3D" id="2.40.50.100">
    <property type="match status" value="1"/>
</dbReference>
<dbReference type="EMBL" id="DTLI01000015">
    <property type="protein sequence ID" value="HHS51313.1"/>
    <property type="molecule type" value="Genomic_DNA"/>
</dbReference>
<comment type="function">
    <text evidence="3">The glycine cleavage system catalyzes the degradation of glycine. The H protein shuttles the methylamine group of glycine from the P protein to the T protein.</text>
</comment>
<comment type="similarity">
    <text evidence="1 3">Belongs to the GcvH family.</text>
</comment>
<dbReference type="CDD" id="cd06848">
    <property type="entry name" value="GCS_H"/>
    <property type="match status" value="1"/>
</dbReference>
<dbReference type="NCBIfam" id="TIGR00527">
    <property type="entry name" value="gcvH"/>
    <property type="match status" value="1"/>
</dbReference>
<dbReference type="InterPro" id="IPR011053">
    <property type="entry name" value="Single_hybrid_motif"/>
</dbReference>
<dbReference type="InterPro" id="IPR017453">
    <property type="entry name" value="GCV_H_sub"/>
</dbReference>
<dbReference type="InterPro" id="IPR003016">
    <property type="entry name" value="2-oxoA_DH_lipoyl-BS"/>
</dbReference>
<dbReference type="InterPro" id="IPR002930">
    <property type="entry name" value="GCV_H"/>
</dbReference>
<dbReference type="GO" id="GO:0005960">
    <property type="term" value="C:glycine cleavage complex"/>
    <property type="evidence" value="ECO:0007669"/>
    <property type="project" value="InterPro"/>
</dbReference>
<evidence type="ECO:0000256" key="1">
    <source>
        <dbReference type="ARBA" id="ARBA00009249"/>
    </source>
</evidence>
<dbReference type="GO" id="GO:0009249">
    <property type="term" value="P:protein lipoylation"/>
    <property type="evidence" value="ECO:0007669"/>
    <property type="project" value="TreeGrafter"/>
</dbReference>
<dbReference type="InterPro" id="IPR033753">
    <property type="entry name" value="GCV_H/Fam206"/>
</dbReference>
<evidence type="ECO:0000256" key="3">
    <source>
        <dbReference type="HAMAP-Rule" id="MF_00272"/>
    </source>
</evidence>
<evidence type="ECO:0000259" key="5">
    <source>
        <dbReference type="PROSITE" id="PS50968"/>
    </source>
</evidence>
<protein>
    <recommendedName>
        <fullName evidence="3">Glycine cleavage system H protein</fullName>
    </recommendedName>
</protein>
<feature type="modified residue" description="N6-lipoyllysine" evidence="3 4">
    <location>
        <position position="64"/>
    </location>
</feature>
<dbReference type="PROSITE" id="PS50968">
    <property type="entry name" value="BIOTINYL_LIPOYL"/>
    <property type="match status" value="1"/>
</dbReference>
<evidence type="ECO:0000313" key="6">
    <source>
        <dbReference type="EMBL" id="HHS51313.1"/>
    </source>
</evidence>
<proteinExistence type="inferred from homology"/>
<sequence>MSQILKELRYTKTHEWVRIDGDIATVGITDFAQEQLSDIVYVDLGSIGKKVKQGDAFGTIEAVKAVSDLYAPVSGEIISINDDLKTTPDLVNKEPYGKGWMVKIKISDQAELGNLLDAKGYEELIGKTTH</sequence>
<evidence type="ECO:0000256" key="2">
    <source>
        <dbReference type="ARBA" id="ARBA00022823"/>
    </source>
</evidence>
<gene>
    <name evidence="3 6" type="primary">gcvH</name>
    <name evidence="6" type="ORF">ENW73_00395</name>
</gene>
<comment type="subunit">
    <text evidence="3">The glycine cleavage system is composed of four proteins: P, T, L and H.</text>
</comment>
<accession>A0A7C6A899</accession>
<dbReference type="InterPro" id="IPR000089">
    <property type="entry name" value="Biotin_lipoyl"/>
</dbReference>
<comment type="cofactor">
    <cofactor evidence="3">
        <name>(R)-lipoate</name>
        <dbReference type="ChEBI" id="CHEBI:83088"/>
    </cofactor>
    <text evidence="3">Binds 1 lipoyl cofactor covalently.</text>
</comment>
<dbReference type="PROSITE" id="PS00189">
    <property type="entry name" value="LIPOYL"/>
    <property type="match status" value="1"/>
</dbReference>
<dbReference type="PANTHER" id="PTHR11715">
    <property type="entry name" value="GLYCINE CLEAVAGE SYSTEM H PROTEIN"/>
    <property type="match status" value="1"/>
</dbReference>
<dbReference type="GO" id="GO:0019464">
    <property type="term" value="P:glycine decarboxylation via glycine cleavage system"/>
    <property type="evidence" value="ECO:0007669"/>
    <property type="project" value="UniProtKB-UniRule"/>
</dbReference>
<keyword evidence="2 3" id="KW-0450">Lipoyl</keyword>